<sequence length="125" mass="14929">MENMKKITRSPKEESPKRWRRWILDEENLSLFTNYDNDEKRYSLPLVLFNSPEETLGWITSIHEKTWTTNQDIGDLVEALNDLLILKSHFGRNGNGHDNRDIGYIRHFVQQRMRLNKMKIINKEG</sequence>
<evidence type="ECO:0000313" key="1">
    <source>
        <dbReference type="EMBL" id="KPJ65227.1"/>
    </source>
</evidence>
<evidence type="ECO:0000313" key="2">
    <source>
        <dbReference type="Proteomes" id="UP000051861"/>
    </source>
</evidence>
<dbReference type="Proteomes" id="UP000051861">
    <property type="component" value="Unassembled WGS sequence"/>
</dbReference>
<organism evidence="1 2">
    <name type="scientific">candidate division WOR-1 bacterium DG_54_3</name>
    <dbReference type="NCBI Taxonomy" id="1703775"/>
    <lineage>
        <taxon>Bacteria</taxon>
        <taxon>Bacillati</taxon>
        <taxon>Saganbacteria</taxon>
    </lineage>
</organism>
<reference evidence="1 2" key="1">
    <citation type="journal article" date="2015" name="Microbiome">
        <title>Genomic resolution of linkages in carbon, nitrogen, and sulfur cycling among widespread estuary sediment bacteria.</title>
        <authorList>
            <person name="Baker B.J."/>
            <person name="Lazar C.S."/>
            <person name="Teske A.P."/>
            <person name="Dick G.J."/>
        </authorList>
    </citation>
    <scope>NUCLEOTIDE SEQUENCE [LARGE SCALE GENOMIC DNA]</scope>
    <source>
        <strain evidence="1">DG_54_3</strain>
    </source>
</reference>
<comment type="caution">
    <text evidence="1">The sequence shown here is derived from an EMBL/GenBank/DDBJ whole genome shotgun (WGS) entry which is preliminary data.</text>
</comment>
<protein>
    <submittedName>
        <fullName evidence="1">Uncharacterized protein</fullName>
    </submittedName>
</protein>
<dbReference type="AlphaFoldDB" id="A0A0S7XSR3"/>
<proteinExistence type="predicted"/>
<accession>A0A0S7XSR3</accession>
<gene>
    <name evidence="1" type="ORF">AMJ44_10670</name>
</gene>
<dbReference type="EMBL" id="LIZX01000128">
    <property type="protein sequence ID" value="KPJ65227.1"/>
    <property type="molecule type" value="Genomic_DNA"/>
</dbReference>
<name>A0A0S7XSR3_UNCSA</name>